<keyword evidence="22" id="KW-0418">Kinase</keyword>
<keyword evidence="6 17" id="KW-0547">Nucleotide-binding</keyword>
<evidence type="ECO:0000259" key="20">
    <source>
        <dbReference type="PROSITE" id="PS51383"/>
    </source>
</evidence>
<evidence type="ECO:0000256" key="3">
    <source>
        <dbReference type="ARBA" id="ARBA00006001"/>
    </source>
</evidence>
<comment type="catalytic activity">
    <reaction evidence="1 18 19">
        <text>(6R)-NADHX = (6S)-NADHX</text>
        <dbReference type="Rhea" id="RHEA:32215"/>
        <dbReference type="ChEBI" id="CHEBI:64074"/>
        <dbReference type="ChEBI" id="CHEBI:64075"/>
        <dbReference type="EC" id="5.1.99.6"/>
    </reaction>
</comment>
<dbReference type="HAMAP" id="MF_01966">
    <property type="entry name" value="NADHX_epimerase"/>
    <property type="match status" value="1"/>
</dbReference>
<feature type="binding site" evidence="17">
    <location>
        <position position="310"/>
    </location>
    <ligand>
        <name>(6S)-NADPHX</name>
        <dbReference type="ChEBI" id="CHEBI:64076"/>
    </ligand>
</feature>
<feature type="binding site" evidence="18">
    <location>
        <position position="156"/>
    </location>
    <ligand>
        <name>(6S)-NADPHX</name>
        <dbReference type="ChEBI" id="CHEBI:64076"/>
    </ligand>
</feature>
<evidence type="ECO:0000256" key="12">
    <source>
        <dbReference type="ARBA" id="ARBA00023239"/>
    </source>
</evidence>
<evidence type="ECO:0000256" key="17">
    <source>
        <dbReference type="HAMAP-Rule" id="MF_01965"/>
    </source>
</evidence>
<evidence type="ECO:0000256" key="14">
    <source>
        <dbReference type="ARBA" id="ARBA00025153"/>
    </source>
</evidence>
<dbReference type="Gene3D" id="3.40.1190.20">
    <property type="match status" value="1"/>
</dbReference>
<dbReference type="GO" id="GO:0016301">
    <property type="term" value="F:kinase activity"/>
    <property type="evidence" value="ECO:0007669"/>
    <property type="project" value="UniProtKB-KW"/>
</dbReference>
<dbReference type="HAMAP" id="MF_01965">
    <property type="entry name" value="NADHX_dehydratase"/>
    <property type="match status" value="1"/>
</dbReference>
<comment type="cofactor">
    <cofactor evidence="18 19">
        <name>K(+)</name>
        <dbReference type="ChEBI" id="CHEBI:29103"/>
    </cofactor>
    <text evidence="18 19">Binds 1 potassium ion per subunit.</text>
</comment>
<dbReference type="CDD" id="cd01171">
    <property type="entry name" value="YXKO-related"/>
    <property type="match status" value="1"/>
</dbReference>
<comment type="function">
    <text evidence="14 19">Bifunctional enzyme that catalyzes the epimerization of the S- and R-forms of NAD(P)HX and the dehydration of the S-form of NAD(P)HX at the expense of ADP, which is converted to AMP. This allows the repair of both epimers of NAD(P)HX, a damaged form of NAD(P)H that is a result of enzymatic or heat-dependent hydration.</text>
</comment>
<reference evidence="22 23" key="1">
    <citation type="submission" date="2018-03" db="EMBL/GenBank/DDBJ databases">
        <title>Genomic Encyclopedia of Archaeal and Bacterial Type Strains, Phase II (KMG-II): from individual species to whole genera.</title>
        <authorList>
            <person name="Goeker M."/>
        </authorList>
    </citation>
    <scope>NUCLEOTIDE SEQUENCE [LARGE SCALE GENOMIC DNA]</scope>
    <source>
        <strain evidence="22 23">DSM 45211</strain>
    </source>
</reference>
<feature type="binding site" evidence="18">
    <location>
        <begin position="127"/>
        <end position="133"/>
    </location>
    <ligand>
        <name>(6S)-NADPHX</name>
        <dbReference type="ChEBI" id="CHEBI:64076"/>
    </ligand>
</feature>
<comment type="catalytic activity">
    <reaction evidence="2 18 19">
        <text>(6R)-NADPHX = (6S)-NADPHX</text>
        <dbReference type="Rhea" id="RHEA:32227"/>
        <dbReference type="ChEBI" id="CHEBI:64076"/>
        <dbReference type="ChEBI" id="CHEBI:64077"/>
        <dbReference type="EC" id="5.1.99.6"/>
    </reaction>
</comment>
<keyword evidence="13" id="KW-0511">Multifunctional enzyme</keyword>
<comment type="cofactor">
    <cofactor evidence="17">
        <name>Mg(2+)</name>
        <dbReference type="ChEBI" id="CHEBI:18420"/>
    </cofactor>
</comment>
<keyword evidence="10 17" id="KW-0520">NAD</keyword>
<accession>A0A2P8DPI9</accession>
<comment type="catalytic activity">
    <reaction evidence="15 17 19">
        <text>(6S)-NADHX + ADP = AMP + phosphate + NADH + H(+)</text>
        <dbReference type="Rhea" id="RHEA:32223"/>
        <dbReference type="ChEBI" id="CHEBI:15378"/>
        <dbReference type="ChEBI" id="CHEBI:43474"/>
        <dbReference type="ChEBI" id="CHEBI:57945"/>
        <dbReference type="ChEBI" id="CHEBI:64074"/>
        <dbReference type="ChEBI" id="CHEBI:456215"/>
        <dbReference type="ChEBI" id="CHEBI:456216"/>
        <dbReference type="EC" id="4.2.1.136"/>
    </reaction>
</comment>
<dbReference type="PROSITE" id="PS51385">
    <property type="entry name" value="YJEF_N"/>
    <property type="match status" value="1"/>
</dbReference>
<evidence type="ECO:0000313" key="23">
    <source>
        <dbReference type="Proteomes" id="UP000243528"/>
    </source>
</evidence>
<gene>
    <name evidence="17" type="primary">nnrD</name>
    <name evidence="18" type="synonym">nnrE</name>
    <name evidence="22" type="ORF">CLV30_11819</name>
</gene>
<dbReference type="InterPro" id="IPR036652">
    <property type="entry name" value="YjeF_N_dom_sf"/>
</dbReference>
<feature type="binding site" evidence="18">
    <location>
        <begin position="58"/>
        <end position="62"/>
    </location>
    <ligand>
        <name>(6S)-NADPHX</name>
        <dbReference type="ChEBI" id="CHEBI:64076"/>
    </ligand>
</feature>
<comment type="similarity">
    <text evidence="3 19">In the N-terminal section; belongs to the NnrE/AIBP family.</text>
</comment>
<dbReference type="GO" id="GO:0005524">
    <property type="term" value="F:ATP binding"/>
    <property type="evidence" value="ECO:0007669"/>
    <property type="project" value="UniProtKB-UniRule"/>
</dbReference>
<feature type="binding site" evidence="17">
    <location>
        <position position="419"/>
    </location>
    <ligand>
        <name>(6S)-NADPHX</name>
        <dbReference type="ChEBI" id="CHEBI:64076"/>
    </ligand>
</feature>
<protein>
    <recommendedName>
        <fullName evidence="19">Bifunctional NAD(P)H-hydrate repair enzyme</fullName>
    </recommendedName>
    <alternativeName>
        <fullName evidence="19">Nicotinamide nucleotide repair protein</fullName>
    </alternativeName>
    <domain>
        <recommendedName>
            <fullName evidence="19">ADP-dependent (S)-NAD(P)H-hydrate dehydratase</fullName>
            <ecNumber evidence="19">4.2.1.136</ecNumber>
        </recommendedName>
        <alternativeName>
            <fullName evidence="19">ADP-dependent NAD(P)HX dehydratase</fullName>
        </alternativeName>
    </domain>
    <domain>
        <recommendedName>
            <fullName evidence="19">NAD(P)H-hydrate epimerase</fullName>
            <ecNumber evidence="19">5.1.99.6</ecNumber>
        </recommendedName>
    </domain>
</protein>
<dbReference type="InterPro" id="IPR000631">
    <property type="entry name" value="CARKD"/>
</dbReference>
<keyword evidence="23" id="KW-1185">Reference proteome</keyword>
<evidence type="ECO:0000256" key="19">
    <source>
        <dbReference type="PIRNR" id="PIRNR017184"/>
    </source>
</evidence>
<dbReference type="InterPro" id="IPR030677">
    <property type="entry name" value="Nnr"/>
</dbReference>
<sequence length="485" mass="48067">MIGLYTVAEIRAAETELMARLPEGALMQRAAAGLATVCAQALGGAYGARVSLLVGGGNNGGDALWAGARLARRGARVDAVLLRPERVHADGLAALLAAGGRVAARGTTDAAHAALRGADLVVDGVLGIGGRGGVDDDVAALADAARADAGLLVAVDLPSGVDPDTGETPGRHVVADLTVTFGASKLALAIDPAAASAGAVHTVDIGLGEHLPPPGAEVLEAPDVETMLPAPGRESDKYRRGVLGVLAGSDRYPGAAALATSAAVVSGAGMVRYAGPASVAAEVRARRPEVVAASDVDSSGRVQAWAVGSGLGPGRDQEVAQVLDTGLPLLLDADALASLPARLDGPALLTPHAGELGRMLGADPADVEAHRLRYAREAAARWRATVLLKGSTTVVADPDGRVRVNPTGTSALATAGSGDVLAGLAGSLLAAGLDPFDAGSAAAYVHGVAGRLAAAEYGYPGASDVLDRLPAAFRSVSRGAAGSQG</sequence>
<evidence type="ECO:0000256" key="7">
    <source>
        <dbReference type="ARBA" id="ARBA00022840"/>
    </source>
</evidence>
<feature type="binding site" evidence="18">
    <location>
        <position position="59"/>
    </location>
    <ligand>
        <name>K(+)</name>
        <dbReference type="ChEBI" id="CHEBI:29103"/>
    </ligand>
</feature>
<comment type="similarity">
    <text evidence="17">Belongs to the NnrD/CARKD family.</text>
</comment>
<evidence type="ECO:0000256" key="18">
    <source>
        <dbReference type="HAMAP-Rule" id="MF_01966"/>
    </source>
</evidence>
<dbReference type="GO" id="GO:0046872">
    <property type="term" value="F:metal ion binding"/>
    <property type="evidence" value="ECO:0007669"/>
    <property type="project" value="UniProtKB-UniRule"/>
</dbReference>
<evidence type="ECO:0000256" key="2">
    <source>
        <dbReference type="ARBA" id="ARBA00000909"/>
    </source>
</evidence>
<feature type="binding site" evidence="18">
    <location>
        <position position="123"/>
    </location>
    <ligand>
        <name>K(+)</name>
        <dbReference type="ChEBI" id="CHEBI:29103"/>
    </ligand>
</feature>
<evidence type="ECO:0000256" key="11">
    <source>
        <dbReference type="ARBA" id="ARBA00023235"/>
    </source>
</evidence>
<dbReference type="GO" id="GO:0052855">
    <property type="term" value="F:ADP-dependent NAD(P)H-hydrate dehydratase activity"/>
    <property type="evidence" value="ECO:0007669"/>
    <property type="project" value="UniProtKB-UniRule"/>
</dbReference>
<dbReference type="AlphaFoldDB" id="A0A2P8DPI9"/>
<evidence type="ECO:0000259" key="21">
    <source>
        <dbReference type="PROSITE" id="PS51385"/>
    </source>
</evidence>
<organism evidence="22 23">
    <name type="scientific">Haloactinopolyspora alba</name>
    <dbReference type="NCBI Taxonomy" id="648780"/>
    <lineage>
        <taxon>Bacteria</taxon>
        <taxon>Bacillati</taxon>
        <taxon>Actinomycetota</taxon>
        <taxon>Actinomycetes</taxon>
        <taxon>Jiangellales</taxon>
        <taxon>Jiangellaceae</taxon>
        <taxon>Haloactinopolyspora</taxon>
    </lineage>
</organism>
<comment type="catalytic activity">
    <reaction evidence="16 17 19">
        <text>(6S)-NADPHX + ADP = AMP + phosphate + NADPH + H(+)</text>
        <dbReference type="Rhea" id="RHEA:32235"/>
        <dbReference type="ChEBI" id="CHEBI:15378"/>
        <dbReference type="ChEBI" id="CHEBI:43474"/>
        <dbReference type="ChEBI" id="CHEBI:57783"/>
        <dbReference type="ChEBI" id="CHEBI:64076"/>
        <dbReference type="ChEBI" id="CHEBI:456215"/>
        <dbReference type="ChEBI" id="CHEBI:456216"/>
        <dbReference type="EC" id="4.2.1.136"/>
    </reaction>
</comment>
<evidence type="ECO:0000313" key="22">
    <source>
        <dbReference type="EMBL" id="PSK99118.1"/>
    </source>
</evidence>
<comment type="function">
    <text evidence="17">Catalyzes the dehydration of the S-form of NAD(P)HX at the expense of ADP, which is converted to AMP. Together with NAD(P)HX epimerase, which catalyzes the epimerization of the S- and R-forms, the enzyme allows the repair of both epimers of NAD(P)HX, a damaged form of NAD(P)H that is a result of enzymatic or heat-dependent hydration.</text>
</comment>
<name>A0A2P8DPI9_9ACTN</name>
<dbReference type="NCBIfam" id="TIGR00196">
    <property type="entry name" value="yjeF_cterm"/>
    <property type="match status" value="1"/>
</dbReference>
<evidence type="ECO:0000256" key="15">
    <source>
        <dbReference type="ARBA" id="ARBA00048238"/>
    </source>
</evidence>
<dbReference type="EMBL" id="PYGE01000018">
    <property type="protein sequence ID" value="PSK99118.1"/>
    <property type="molecule type" value="Genomic_DNA"/>
</dbReference>
<comment type="function">
    <text evidence="18">Catalyzes the epimerization of the S- and R-forms of NAD(P)HX, a damaged form of NAD(P)H that is a result of enzymatic or heat-dependent hydration. This is a prerequisite for the S-specific NAD(P)H-hydrate dehydratase to allow the repair of both epimers of NAD(P)HX.</text>
</comment>
<feature type="binding site" evidence="18">
    <location>
        <position position="159"/>
    </location>
    <ligand>
        <name>K(+)</name>
        <dbReference type="ChEBI" id="CHEBI:29103"/>
    </ligand>
</feature>
<dbReference type="EC" id="5.1.99.6" evidence="19"/>
<feature type="binding site" evidence="17">
    <location>
        <position position="418"/>
    </location>
    <ligand>
        <name>AMP</name>
        <dbReference type="ChEBI" id="CHEBI:456215"/>
    </ligand>
</feature>
<feature type="domain" description="YjeF C-terminal" evidence="20">
    <location>
        <begin position="220"/>
        <end position="476"/>
    </location>
</feature>
<feature type="domain" description="YjeF N-terminal" evidence="21">
    <location>
        <begin position="10"/>
        <end position="213"/>
    </location>
</feature>
<dbReference type="GO" id="GO:0046496">
    <property type="term" value="P:nicotinamide nucleotide metabolic process"/>
    <property type="evidence" value="ECO:0007669"/>
    <property type="project" value="UniProtKB-UniRule"/>
</dbReference>
<feature type="binding site" evidence="17">
    <location>
        <position position="255"/>
    </location>
    <ligand>
        <name>(6S)-NADPHX</name>
        <dbReference type="ChEBI" id="CHEBI:64076"/>
    </ligand>
</feature>
<comment type="caution">
    <text evidence="22">The sequence shown here is derived from an EMBL/GenBank/DDBJ whole genome shotgun (WGS) entry which is preliminary data.</text>
</comment>
<keyword evidence="9 18" id="KW-0630">Potassium</keyword>
<keyword evidence="7 17" id="KW-0067">ATP-binding</keyword>
<dbReference type="Pfam" id="PF01256">
    <property type="entry name" value="Carb_kinase"/>
    <property type="match status" value="1"/>
</dbReference>
<keyword evidence="8 17" id="KW-0521">NADP</keyword>
<keyword evidence="11 18" id="KW-0413">Isomerase</keyword>
<keyword evidence="22" id="KW-0808">Transferase</keyword>
<dbReference type="GO" id="GO:0052856">
    <property type="term" value="F:NAD(P)HX epimerase activity"/>
    <property type="evidence" value="ECO:0007669"/>
    <property type="project" value="UniProtKB-UniRule"/>
</dbReference>
<feature type="binding site" evidence="17">
    <location>
        <position position="352"/>
    </location>
    <ligand>
        <name>(6S)-NADPHX</name>
        <dbReference type="ChEBI" id="CHEBI:64076"/>
    </ligand>
</feature>
<dbReference type="GO" id="GO:0110051">
    <property type="term" value="P:metabolite repair"/>
    <property type="evidence" value="ECO:0007669"/>
    <property type="project" value="TreeGrafter"/>
</dbReference>
<evidence type="ECO:0000256" key="8">
    <source>
        <dbReference type="ARBA" id="ARBA00022857"/>
    </source>
</evidence>
<proteinExistence type="inferred from homology"/>
<comment type="caution">
    <text evidence="18">Lacks conserved residue(s) required for the propagation of feature annotation.</text>
</comment>
<dbReference type="PANTHER" id="PTHR12592:SF0">
    <property type="entry name" value="ATP-DEPENDENT (S)-NAD(P)H-HYDRATE DEHYDRATASE"/>
    <property type="match status" value="1"/>
</dbReference>
<dbReference type="PIRSF" id="PIRSF017184">
    <property type="entry name" value="Nnr"/>
    <property type="match status" value="1"/>
</dbReference>
<evidence type="ECO:0000256" key="13">
    <source>
        <dbReference type="ARBA" id="ARBA00023268"/>
    </source>
</evidence>
<feature type="binding site" evidence="17">
    <location>
        <begin position="389"/>
        <end position="393"/>
    </location>
    <ligand>
        <name>AMP</name>
        <dbReference type="ChEBI" id="CHEBI:456215"/>
    </ligand>
</feature>
<dbReference type="Gene3D" id="3.40.50.10260">
    <property type="entry name" value="YjeF N-terminal domain"/>
    <property type="match status" value="1"/>
</dbReference>
<evidence type="ECO:0000256" key="5">
    <source>
        <dbReference type="ARBA" id="ARBA00022723"/>
    </source>
</evidence>
<comment type="similarity">
    <text evidence="18">Belongs to the NnrE/AIBP family.</text>
</comment>
<keyword evidence="5 18" id="KW-0479">Metal-binding</keyword>
<dbReference type="EC" id="4.2.1.136" evidence="19"/>
<comment type="similarity">
    <text evidence="4 19">In the C-terminal section; belongs to the NnrD/CARKD family.</text>
</comment>
<dbReference type="PANTHER" id="PTHR12592">
    <property type="entry name" value="ATP-DEPENDENT (S)-NAD(P)H-HYDRATE DEHYDRATASE FAMILY MEMBER"/>
    <property type="match status" value="1"/>
</dbReference>
<evidence type="ECO:0000256" key="16">
    <source>
        <dbReference type="ARBA" id="ARBA00049209"/>
    </source>
</evidence>
<dbReference type="Pfam" id="PF03853">
    <property type="entry name" value="YjeF_N"/>
    <property type="match status" value="1"/>
</dbReference>
<dbReference type="SUPFAM" id="SSF53613">
    <property type="entry name" value="Ribokinase-like"/>
    <property type="match status" value="1"/>
</dbReference>
<dbReference type="InterPro" id="IPR029056">
    <property type="entry name" value="Ribokinase-like"/>
</dbReference>
<dbReference type="Proteomes" id="UP000243528">
    <property type="component" value="Unassembled WGS sequence"/>
</dbReference>
<evidence type="ECO:0000256" key="4">
    <source>
        <dbReference type="ARBA" id="ARBA00009524"/>
    </source>
</evidence>
<evidence type="ECO:0000256" key="10">
    <source>
        <dbReference type="ARBA" id="ARBA00023027"/>
    </source>
</evidence>
<dbReference type="InterPro" id="IPR004443">
    <property type="entry name" value="YjeF_N_dom"/>
</dbReference>
<keyword evidence="12 17" id="KW-0456">Lyase</keyword>
<dbReference type="PROSITE" id="PS51383">
    <property type="entry name" value="YJEF_C_3"/>
    <property type="match status" value="1"/>
</dbReference>
<evidence type="ECO:0000256" key="6">
    <source>
        <dbReference type="ARBA" id="ARBA00022741"/>
    </source>
</evidence>
<evidence type="ECO:0000256" key="9">
    <source>
        <dbReference type="ARBA" id="ARBA00022958"/>
    </source>
</evidence>
<comment type="subunit">
    <text evidence="17">Homotetramer.</text>
</comment>
<evidence type="ECO:0000256" key="1">
    <source>
        <dbReference type="ARBA" id="ARBA00000013"/>
    </source>
</evidence>
<dbReference type="SUPFAM" id="SSF64153">
    <property type="entry name" value="YjeF N-terminal domain-like"/>
    <property type="match status" value="1"/>
</dbReference>